<dbReference type="GO" id="GO:0072332">
    <property type="term" value="P:intrinsic apoptotic signaling pathway by p53 class mediator"/>
    <property type="evidence" value="ECO:0007669"/>
    <property type="project" value="TreeGrafter"/>
</dbReference>
<sequence>MDKSMGLDIDGGDMEELMREALAGLQSEQQKLRDKEKRKPLKEISRILKEGTLPANSNLSLTFLSSTPEITSSKDGPEAGQTVKHVHVHVLPRKAGDFRRNDSIYDEAEALWKALVRVKLWLQLTPGRRCLLHSYCLRLWAAVSQASFGKAGETRQRGGRPPGLLEIRGGNGSRSSCAQGLLPVTAA</sequence>
<dbReference type="RefSeq" id="XP_021099770.1">
    <property type="nucleotide sequence ID" value="XM_021244111.1"/>
</dbReference>
<accession>A0AAX6RUH6</accession>
<dbReference type="AlphaFoldDB" id="A0AAX6RUH6"/>
<evidence type="ECO:0000259" key="2">
    <source>
        <dbReference type="PROSITE" id="PS51084"/>
    </source>
</evidence>
<protein>
    <submittedName>
        <fullName evidence="4">Bis(5'-adenosyl)-triphosphatase isoform X4</fullName>
    </submittedName>
</protein>
<evidence type="ECO:0000256" key="1">
    <source>
        <dbReference type="PROSITE-ProRule" id="PRU00464"/>
    </source>
</evidence>
<dbReference type="PANTHER" id="PTHR46981">
    <property type="entry name" value="BIS(5'-ADENOSYL)-TRIPHOSPHATASE"/>
    <property type="match status" value="1"/>
</dbReference>
<evidence type="ECO:0000313" key="3">
    <source>
        <dbReference type="Proteomes" id="UP000694906"/>
    </source>
</evidence>
<dbReference type="InterPro" id="IPR011146">
    <property type="entry name" value="HIT-like"/>
</dbReference>
<dbReference type="GO" id="GO:0031625">
    <property type="term" value="F:ubiquitin protein ligase binding"/>
    <property type="evidence" value="ECO:0007669"/>
    <property type="project" value="TreeGrafter"/>
</dbReference>
<dbReference type="SUPFAM" id="SSF54197">
    <property type="entry name" value="HIT-like"/>
    <property type="match status" value="1"/>
</dbReference>
<dbReference type="GeneID" id="101720165"/>
<organism evidence="3 4">
    <name type="scientific">Heterocephalus glaber</name>
    <name type="common">Naked mole rat</name>
    <dbReference type="NCBI Taxonomy" id="10181"/>
    <lineage>
        <taxon>Eukaryota</taxon>
        <taxon>Metazoa</taxon>
        <taxon>Chordata</taxon>
        <taxon>Craniata</taxon>
        <taxon>Vertebrata</taxon>
        <taxon>Euteleostomi</taxon>
        <taxon>Mammalia</taxon>
        <taxon>Eutheria</taxon>
        <taxon>Euarchontoglires</taxon>
        <taxon>Glires</taxon>
        <taxon>Rodentia</taxon>
        <taxon>Hystricomorpha</taxon>
        <taxon>Bathyergidae</taxon>
        <taxon>Heterocephalus</taxon>
    </lineage>
</organism>
<proteinExistence type="predicted"/>
<feature type="short sequence motif" description="Histidine triad motif" evidence="1">
    <location>
        <begin position="85"/>
        <end position="89"/>
    </location>
</feature>
<dbReference type="Gene3D" id="3.30.428.10">
    <property type="entry name" value="HIT-like"/>
    <property type="match status" value="1"/>
</dbReference>
<dbReference type="GO" id="GO:0032435">
    <property type="term" value="P:negative regulation of proteasomal ubiquitin-dependent protein catabolic process"/>
    <property type="evidence" value="ECO:0007669"/>
    <property type="project" value="TreeGrafter"/>
</dbReference>
<dbReference type="GO" id="GO:0005737">
    <property type="term" value="C:cytoplasm"/>
    <property type="evidence" value="ECO:0007669"/>
    <property type="project" value="TreeGrafter"/>
</dbReference>
<dbReference type="Pfam" id="PF01230">
    <property type="entry name" value="HIT"/>
    <property type="match status" value="1"/>
</dbReference>
<reference evidence="4" key="1">
    <citation type="submission" date="2025-08" db="UniProtKB">
        <authorList>
            <consortium name="RefSeq"/>
        </authorList>
    </citation>
    <scope>IDENTIFICATION</scope>
</reference>
<keyword evidence="3" id="KW-1185">Reference proteome</keyword>
<dbReference type="PROSITE" id="PS51084">
    <property type="entry name" value="HIT_2"/>
    <property type="match status" value="1"/>
</dbReference>
<dbReference type="InterPro" id="IPR036265">
    <property type="entry name" value="HIT-like_sf"/>
</dbReference>
<dbReference type="GO" id="GO:0015964">
    <property type="term" value="P:diadenosine triphosphate catabolic process"/>
    <property type="evidence" value="ECO:0007669"/>
    <property type="project" value="TreeGrafter"/>
</dbReference>
<dbReference type="GO" id="GO:0005886">
    <property type="term" value="C:plasma membrane"/>
    <property type="evidence" value="ECO:0007669"/>
    <property type="project" value="TreeGrafter"/>
</dbReference>
<dbReference type="GO" id="GO:0047710">
    <property type="term" value="F:bis(5'-adenosyl)-triphosphatase activity"/>
    <property type="evidence" value="ECO:0007669"/>
    <property type="project" value="TreeGrafter"/>
</dbReference>
<feature type="domain" description="HIT" evidence="2">
    <location>
        <begin position="75"/>
        <end position="100"/>
    </location>
</feature>
<gene>
    <name evidence="4" type="primary">Fhit</name>
</gene>
<name>A0AAX6RUH6_HETGA</name>
<dbReference type="GO" id="GO:0006163">
    <property type="term" value="P:purine nucleotide metabolic process"/>
    <property type="evidence" value="ECO:0007669"/>
    <property type="project" value="TreeGrafter"/>
</dbReference>
<dbReference type="PANTHER" id="PTHR46981:SF1">
    <property type="entry name" value="BIS(5'-ADENOSYL)-TRIPHOSPHATASE"/>
    <property type="match status" value="1"/>
</dbReference>
<dbReference type="CTD" id="2272"/>
<dbReference type="InterPro" id="IPR052677">
    <property type="entry name" value="Dinucleoside_ppp_hydrolase"/>
</dbReference>
<evidence type="ECO:0000313" key="4">
    <source>
        <dbReference type="RefSeq" id="XP_021099770.1"/>
    </source>
</evidence>
<dbReference type="Proteomes" id="UP000694906">
    <property type="component" value="Unplaced"/>
</dbReference>
<dbReference type="GO" id="GO:0005634">
    <property type="term" value="C:nucleus"/>
    <property type="evidence" value="ECO:0007669"/>
    <property type="project" value="TreeGrafter"/>
</dbReference>